<dbReference type="Proteomes" id="UP001054902">
    <property type="component" value="Unassembled WGS sequence"/>
</dbReference>
<dbReference type="EMBL" id="BLLK01000022">
    <property type="protein sequence ID" value="GFH46367.1"/>
    <property type="molecule type" value="Genomic_DNA"/>
</dbReference>
<evidence type="ECO:0000313" key="2">
    <source>
        <dbReference type="Proteomes" id="UP001054902"/>
    </source>
</evidence>
<reference evidence="1 2" key="1">
    <citation type="journal article" date="2021" name="Sci. Rep.">
        <title>The genome of the diatom Chaetoceros tenuissimus carries an ancient integrated fragment of an extant virus.</title>
        <authorList>
            <person name="Hongo Y."/>
            <person name="Kimura K."/>
            <person name="Takaki Y."/>
            <person name="Yoshida Y."/>
            <person name="Baba S."/>
            <person name="Kobayashi G."/>
            <person name="Nagasaki K."/>
            <person name="Hano T."/>
            <person name="Tomaru Y."/>
        </authorList>
    </citation>
    <scope>NUCLEOTIDE SEQUENCE [LARGE SCALE GENOMIC DNA]</scope>
    <source>
        <strain evidence="1 2">NIES-3715</strain>
    </source>
</reference>
<dbReference type="InterPro" id="IPR032675">
    <property type="entry name" value="LRR_dom_sf"/>
</dbReference>
<comment type="caution">
    <text evidence="1">The sequence shown here is derived from an EMBL/GenBank/DDBJ whole genome shotgun (WGS) entry which is preliminary data.</text>
</comment>
<proteinExistence type="predicted"/>
<dbReference type="Pfam" id="PF13306">
    <property type="entry name" value="LRR_5"/>
    <property type="match status" value="1"/>
</dbReference>
<evidence type="ECO:0000313" key="1">
    <source>
        <dbReference type="EMBL" id="GFH46367.1"/>
    </source>
</evidence>
<accession>A0AAD3H0Q3</accession>
<organism evidence="1 2">
    <name type="scientific">Chaetoceros tenuissimus</name>
    <dbReference type="NCBI Taxonomy" id="426638"/>
    <lineage>
        <taxon>Eukaryota</taxon>
        <taxon>Sar</taxon>
        <taxon>Stramenopiles</taxon>
        <taxon>Ochrophyta</taxon>
        <taxon>Bacillariophyta</taxon>
        <taxon>Coscinodiscophyceae</taxon>
        <taxon>Chaetocerotophycidae</taxon>
        <taxon>Chaetocerotales</taxon>
        <taxon>Chaetocerotaceae</taxon>
        <taxon>Chaetoceros</taxon>
    </lineage>
</organism>
<evidence type="ECO:0008006" key="3">
    <source>
        <dbReference type="Google" id="ProtNLM"/>
    </source>
</evidence>
<gene>
    <name evidence="1" type="ORF">CTEN210_02841</name>
</gene>
<sequence>MRVATVDGLVTLFYDGSELYNERLENRFHFAREMAWRNLSEQDDPDEFFAWENPYYIPDDWESWSHLSEECKRYWKERQSWQQIFVVEGVTEIPAWTFWYCRSLRRVIFSNTVVTIESFAFYRSNVSYIKLSTSLEYIGGSAFADCQLWSVYIPPSCRVIAGQAFDENRALSIFHVPENTTLPQSVVSFRSNIFLNMFEHRDDIDWPKLINREEEFKLHKACCSFYPQMQDILRIVEEQGIGCFRKKNNVGISASCYLEKNPFSDIKERDIVRKYTLKMMEIELT</sequence>
<protein>
    <recommendedName>
        <fullName evidence="3">Leucine-rich repeat domain-containing protein</fullName>
    </recommendedName>
</protein>
<dbReference type="AlphaFoldDB" id="A0AAD3H0Q3"/>
<dbReference type="InterPro" id="IPR026906">
    <property type="entry name" value="LRR_5"/>
</dbReference>
<dbReference type="SUPFAM" id="SSF52058">
    <property type="entry name" value="L domain-like"/>
    <property type="match status" value="1"/>
</dbReference>
<name>A0AAD3H0Q3_9STRA</name>
<dbReference type="Gene3D" id="3.80.10.10">
    <property type="entry name" value="Ribonuclease Inhibitor"/>
    <property type="match status" value="1"/>
</dbReference>
<keyword evidence="2" id="KW-1185">Reference proteome</keyword>